<dbReference type="AlphaFoldDB" id="A0A839GQH5"/>
<gene>
    <name evidence="1" type="ORF">FHS90_000783</name>
</gene>
<dbReference type="RefSeq" id="WP_182511834.1">
    <property type="nucleotide sequence ID" value="NZ_JACJIQ010000002.1"/>
</dbReference>
<reference evidence="1 2" key="1">
    <citation type="submission" date="2020-08" db="EMBL/GenBank/DDBJ databases">
        <title>Genomic Encyclopedia of Type Strains, Phase IV (KMG-IV): sequencing the most valuable type-strain genomes for metagenomic binning, comparative biology and taxonomic classification.</title>
        <authorList>
            <person name="Goeker M."/>
        </authorList>
    </citation>
    <scope>NUCLEOTIDE SEQUENCE [LARGE SCALE GENOMIC DNA]</scope>
    <source>
        <strain evidence="1 2">DSM 29854</strain>
    </source>
</reference>
<keyword evidence="2" id="KW-1185">Reference proteome</keyword>
<dbReference type="Proteomes" id="UP000563094">
    <property type="component" value="Unassembled WGS sequence"/>
</dbReference>
<evidence type="ECO:0000313" key="2">
    <source>
        <dbReference type="Proteomes" id="UP000563094"/>
    </source>
</evidence>
<protein>
    <submittedName>
        <fullName evidence="1">Uncharacterized protein</fullName>
    </submittedName>
</protein>
<evidence type="ECO:0000313" key="1">
    <source>
        <dbReference type="EMBL" id="MBA9076081.1"/>
    </source>
</evidence>
<proteinExistence type="predicted"/>
<organism evidence="1 2">
    <name type="scientific">Rufibacter quisquiliarum</name>
    <dbReference type="NCBI Taxonomy" id="1549639"/>
    <lineage>
        <taxon>Bacteria</taxon>
        <taxon>Pseudomonadati</taxon>
        <taxon>Bacteroidota</taxon>
        <taxon>Cytophagia</taxon>
        <taxon>Cytophagales</taxon>
        <taxon>Hymenobacteraceae</taxon>
        <taxon>Rufibacter</taxon>
    </lineage>
</organism>
<accession>A0A839GQH5</accession>
<name>A0A839GQH5_9BACT</name>
<comment type="caution">
    <text evidence="1">The sequence shown here is derived from an EMBL/GenBank/DDBJ whole genome shotgun (WGS) entry which is preliminary data.</text>
</comment>
<sequence length="272" mass="29193">MAFLEGLELEGCELGGVSVEEMPGAVFYLNTNEGLERSVGNYVNRWTDRISGMVLDRVGTKVEATPTSVPMVKMPNGNYLRSGSASSNFKLAWVATGVPFTFWVFLRDATVTAGTNNPVLQLAITASTGGNSSFYVNKNDLSGANIITAGMANIIQVAGANGSFPSVPSILKFRYKRVDSQNQASLYRHYVTEAGGVKTLHRDLLIGSNTTASAIKNPANFTAEQFQLGGAPTAATFGDMVFMREDTGLAQAEIDKNILEIDNLLIARFLGM</sequence>
<dbReference type="EMBL" id="JACJIQ010000002">
    <property type="protein sequence ID" value="MBA9076081.1"/>
    <property type="molecule type" value="Genomic_DNA"/>
</dbReference>